<evidence type="ECO:0000313" key="2">
    <source>
        <dbReference type="EMBL" id="SDR07396.1"/>
    </source>
</evidence>
<dbReference type="AlphaFoldDB" id="A0A1H1G3J6"/>
<proteinExistence type="predicted"/>
<keyword evidence="3" id="KW-1185">Reference proteome</keyword>
<accession>A0A1H1G3J6</accession>
<sequence length="70" mass="7691">MRAVENTVTVDDVHTLMDCTEPDCDRPAAVELHVPWADNRLVCAAHARVLGRQDGIVADPLPDRGDDLLE</sequence>
<protein>
    <recommendedName>
        <fullName evidence="1">DUF8014 domain-containing protein</fullName>
    </recommendedName>
</protein>
<organism evidence="2 3">
    <name type="scientific">Natronobacterium texcoconense</name>
    <dbReference type="NCBI Taxonomy" id="1095778"/>
    <lineage>
        <taxon>Archaea</taxon>
        <taxon>Methanobacteriati</taxon>
        <taxon>Methanobacteriota</taxon>
        <taxon>Stenosarchaea group</taxon>
        <taxon>Halobacteria</taxon>
        <taxon>Halobacteriales</taxon>
        <taxon>Natrialbaceae</taxon>
        <taxon>Natronobacterium</taxon>
    </lineage>
</organism>
<dbReference type="Pfam" id="PF26046">
    <property type="entry name" value="DUF8014"/>
    <property type="match status" value="1"/>
</dbReference>
<gene>
    <name evidence="2" type="ORF">SAMN04489842_2228</name>
</gene>
<evidence type="ECO:0000313" key="3">
    <source>
        <dbReference type="Proteomes" id="UP000198848"/>
    </source>
</evidence>
<evidence type="ECO:0000259" key="1">
    <source>
        <dbReference type="Pfam" id="PF26046"/>
    </source>
</evidence>
<name>A0A1H1G3J6_NATTX</name>
<dbReference type="Proteomes" id="UP000198848">
    <property type="component" value="Unassembled WGS sequence"/>
</dbReference>
<reference evidence="3" key="1">
    <citation type="submission" date="2016-10" db="EMBL/GenBank/DDBJ databases">
        <authorList>
            <person name="Varghese N."/>
            <person name="Submissions S."/>
        </authorList>
    </citation>
    <scope>NUCLEOTIDE SEQUENCE [LARGE SCALE GENOMIC DNA]</scope>
    <source>
        <strain evidence="3">DSM 24767</strain>
    </source>
</reference>
<dbReference type="EMBL" id="FNLC01000002">
    <property type="protein sequence ID" value="SDR07396.1"/>
    <property type="molecule type" value="Genomic_DNA"/>
</dbReference>
<dbReference type="STRING" id="1095778.SAMN04489842_2228"/>
<dbReference type="InterPro" id="IPR058327">
    <property type="entry name" value="DUF8014"/>
</dbReference>
<feature type="domain" description="DUF8014" evidence="1">
    <location>
        <begin position="17"/>
        <end position="67"/>
    </location>
</feature>